<dbReference type="AlphaFoldDB" id="A0A367ETT7"/>
<gene>
    <name evidence="4" type="ORF">DTL70_21315</name>
</gene>
<keyword evidence="2" id="KW-0812">Transmembrane</keyword>
<accession>A0A367ETT7</accession>
<proteinExistence type="predicted"/>
<dbReference type="Proteomes" id="UP000252914">
    <property type="component" value="Unassembled WGS sequence"/>
</dbReference>
<keyword evidence="2" id="KW-0472">Membrane</keyword>
<dbReference type="EMBL" id="QOIN01000047">
    <property type="protein sequence ID" value="RCG20807.1"/>
    <property type="molecule type" value="Genomic_DNA"/>
</dbReference>
<feature type="region of interest" description="Disordered" evidence="1">
    <location>
        <begin position="191"/>
        <end position="225"/>
    </location>
</feature>
<evidence type="ECO:0008006" key="6">
    <source>
        <dbReference type="Google" id="ProtNLM"/>
    </source>
</evidence>
<evidence type="ECO:0000313" key="5">
    <source>
        <dbReference type="Proteomes" id="UP000252914"/>
    </source>
</evidence>
<keyword evidence="5" id="KW-1185">Reference proteome</keyword>
<evidence type="ECO:0000256" key="3">
    <source>
        <dbReference type="SAM" id="SignalP"/>
    </source>
</evidence>
<evidence type="ECO:0000256" key="2">
    <source>
        <dbReference type="SAM" id="Phobius"/>
    </source>
</evidence>
<sequence length="465" mass="48999">MCPTSPADRCRRAGAVVAALSVTALGSPAHAWAASPQGASGDRIAAALRSSPVHVADSYRARMSRAQERALERRIAGTGLPIKVVLMPFTDKGGTGPDAWRGSAEQLAAVMHEELARGGEEFILLTNSGWDDDRSVEGHEWPDEERYEARYAALAVGELDGMRTKGFAARFSRAVDLTAEGNGMRVYEKAREKEAARGVGHGEGPGAAQNGGGDAAPSGKPAADGGSLGVPASAAFLAGGVSALVLGVVAVLWWRPRRAAVLPAAGARSVFATARGEQVGALRERAREEVVRLGEDVSGREAADGGADGMRRALDAYEAATTVLDAAEGLADLAGALALVEEGRAALRAPAKRGARAARNREALPLCFFHPLHGRGVRRIRWRPLGQRDPLRVAACRECAEAVRAHRPPEVLRARDGDSEVPYFEVPPERSLWAATGYGSLTADPLAVRVQRGDFTRAAANRARA</sequence>
<feature type="transmembrane region" description="Helical" evidence="2">
    <location>
        <begin position="234"/>
        <end position="254"/>
    </location>
</feature>
<reference evidence="4 5" key="1">
    <citation type="submission" date="2018-06" db="EMBL/GenBank/DDBJ databases">
        <title>Streptomyces reniochalinae sp. nov. and Streptomyces diacarnus sp. nov. from marine sponges.</title>
        <authorList>
            <person name="Li L."/>
        </authorList>
    </citation>
    <scope>NUCLEOTIDE SEQUENCE [LARGE SCALE GENOMIC DNA]</scope>
    <source>
        <strain evidence="4 5">LHW51701</strain>
    </source>
</reference>
<keyword evidence="3" id="KW-0732">Signal</keyword>
<keyword evidence="2" id="KW-1133">Transmembrane helix</keyword>
<organism evidence="4 5">
    <name type="scientific">Streptomyces diacarni</name>
    <dbReference type="NCBI Taxonomy" id="2800381"/>
    <lineage>
        <taxon>Bacteria</taxon>
        <taxon>Bacillati</taxon>
        <taxon>Actinomycetota</taxon>
        <taxon>Actinomycetes</taxon>
        <taxon>Kitasatosporales</taxon>
        <taxon>Streptomycetaceae</taxon>
        <taxon>Streptomyces</taxon>
    </lineage>
</organism>
<protein>
    <recommendedName>
        <fullName evidence="6">TPM domain-containing protein</fullName>
    </recommendedName>
</protein>
<name>A0A367ETT7_9ACTN</name>
<evidence type="ECO:0000256" key="1">
    <source>
        <dbReference type="SAM" id="MobiDB-lite"/>
    </source>
</evidence>
<evidence type="ECO:0000313" key="4">
    <source>
        <dbReference type="EMBL" id="RCG20807.1"/>
    </source>
</evidence>
<feature type="compositionally biased region" description="Gly residues" evidence="1">
    <location>
        <begin position="199"/>
        <end position="214"/>
    </location>
</feature>
<feature type="chain" id="PRO_5016735777" description="TPM domain-containing protein" evidence="3">
    <location>
        <begin position="34"/>
        <end position="465"/>
    </location>
</feature>
<feature type="signal peptide" evidence="3">
    <location>
        <begin position="1"/>
        <end position="33"/>
    </location>
</feature>
<comment type="caution">
    <text evidence="4">The sequence shown here is derived from an EMBL/GenBank/DDBJ whole genome shotgun (WGS) entry which is preliminary data.</text>
</comment>